<evidence type="ECO:0000313" key="2">
    <source>
        <dbReference type="Proteomes" id="UP000307999"/>
    </source>
</evidence>
<dbReference type="PANTHER" id="PTHR40590:SF1">
    <property type="entry name" value="CYTOPLASMIC PROTEIN"/>
    <property type="match status" value="1"/>
</dbReference>
<dbReference type="AlphaFoldDB" id="A0A4U1B4W6"/>
<sequence length="303" mass="34364">MLCWKGIYLNSAKGMMMKIWNLGLGIGLSLVMAVAGAKSSVWEVSKGGQKVYLGGTVHVLAQSDYPLPEEFDLAYKDSQVLVFEMDMNAAQTPQFEQTLMQKMMYLDGRTYADELQPNTVERLNSYIKERGLPLDNLKILKPSLLSITLTMKELQRLGIMGAGVDQFYTMLGSQDKKSFQYLELPEEQLEFLAGMGKGYEDEFINYTLDDINRLGDMMADMKQAWRSGDSQALVDLSMIEWQEKFPQSYQSLIVDRNNNWMDDIEGYFATEDVEFVLVGALHLVGEDGVIKALRDKGYKVKQL</sequence>
<dbReference type="InterPro" id="IPR002816">
    <property type="entry name" value="TraB/PrgY/GumN_fam"/>
</dbReference>
<dbReference type="Proteomes" id="UP000307999">
    <property type="component" value="Unassembled WGS sequence"/>
</dbReference>
<dbReference type="Pfam" id="PF01963">
    <property type="entry name" value="TraB_PrgY_gumN"/>
    <property type="match status" value="1"/>
</dbReference>
<reference evidence="1 2" key="1">
    <citation type="submission" date="2019-04" db="EMBL/GenBank/DDBJ databases">
        <title>Thalassotalea guangxiensis sp. nov., isolated from sediment of the coastal wetland.</title>
        <authorList>
            <person name="Zheng S."/>
            <person name="Zhang D."/>
        </authorList>
    </citation>
    <scope>NUCLEOTIDE SEQUENCE [LARGE SCALE GENOMIC DNA]</scope>
    <source>
        <strain evidence="1 2">ZS-4</strain>
    </source>
</reference>
<comment type="caution">
    <text evidence="1">The sequence shown here is derived from an EMBL/GenBank/DDBJ whole genome shotgun (WGS) entry which is preliminary data.</text>
</comment>
<dbReference type="InterPro" id="IPR047111">
    <property type="entry name" value="YbaP-like"/>
</dbReference>
<dbReference type="OrthoDB" id="357294at2"/>
<protein>
    <submittedName>
        <fullName evidence="1">TraB/GumN family protein</fullName>
    </submittedName>
</protein>
<accession>A0A4U1B4W6</accession>
<organism evidence="1 2">
    <name type="scientific">Thalassotalea mangrovi</name>
    <dbReference type="NCBI Taxonomy" id="2572245"/>
    <lineage>
        <taxon>Bacteria</taxon>
        <taxon>Pseudomonadati</taxon>
        <taxon>Pseudomonadota</taxon>
        <taxon>Gammaproteobacteria</taxon>
        <taxon>Alteromonadales</taxon>
        <taxon>Colwelliaceae</taxon>
        <taxon>Thalassotalea</taxon>
    </lineage>
</organism>
<gene>
    <name evidence="1" type="ORF">E8M12_09055</name>
</gene>
<dbReference type="EMBL" id="SWDB01000021">
    <property type="protein sequence ID" value="TKB45337.1"/>
    <property type="molecule type" value="Genomic_DNA"/>
</dbReference>
<evidence type="ECO:0000313" key="1">
    <source>
        <dbReference type="EMBL" id="TKB45337.1"/>
    </source>
</evidence>
<name>A0A4U1B4W6_9GAMM</name>
<keyword evidence="2" id="KW-1185">Reference proteome</keyword>
<proteinExistence type="predicted"/>
<dbReference type="PANTHER" id="PTHR40590">
    <property type="entry name" value="CYTOPLASMIC PROTEIN-RELATED"/>
    <property type="match status" value="1"/>
</dbReference>
<dbReference type="CDD" id="cd14789">
    <property type="entry name" value="Tiki"/>
    <property type="match status" value="1"/>
</dbReference>